<keyword evidence="1" id="KW-0472">Membrane</keyword>
<evidence type="ECO:0008006" key="4">
    <source>
        <dbReference type="Google" id="ProtNLM"/>
    </source>
</evidence>
<evidence type="ECO:0000313" key="3">
    <source>
        <dbReference type="Proteomes" id="UP000675284"/>
    </source>
</evidence>
<evidence type="ECO:0000313" key="2">
    <source>
        <dbReference type="EMBL" id="MBR7796259.1"/>
    </source>
</evidence>
<dbReference type="EMBL" id="JAGSOT010000024">
    <property type="protein sequence ID" value="MBR7796259.1"/>
    <property type="molecule type" value="Genomic_DNA"/>
</dbReference>
<proteinExistence type="predicted"/>
<dbReference type="Pfam" id="PF03741">
    <property type="entry name" value="TerC"/>
    <property type="match status" value="1"/>
</dbReference>
<accession>A0A941DW78</accession>
<dbReference type="Proteomes" id="UP000675284">
    <property type="component" value="Unassembled WGS sequence"/>
</dbReference>
<evidence type="ECO:0000256" key="1">
    <source>
        <dbReference type="SAM" id="Phobius"/>
    </source>
</evidence>
<dbReference type="InterPro" id="IPR005496">
    <property type="entry name" value="Integral_membrane_TerC"/>
</dbReference>
<sequence>MWESIVLIIVADLIMSLDNVLAIVAISNMVIYFLS</sequence>
<keyword evidence="3" id="KW-1185">Reference proteome</keyword>
<name>A0A941DW78_9BACI</name>
<gene>
    <name evidence="2" type="ORF">KCX74_09440</name>
</gene>
<protein>
    <recommendedName>
        <fullName evidence="4">TerC family protein</fullName>
    </recommendedName>
</protein>
<feature type="transmembrane region" description="Helical" evidence="1">
    <location>
        <begin position="6"/>
        <end position="34"/>
    </location>
</feature>
<comment type="caution">
    <text evidence="2">The sequence shown here is derived from an EMBL/GenBank/DDBJ whole genome shotgun (WGS) entry which is preliminary data.</text>
</comment>
<keyword evidence="1" id="KW-1133">Transmembrane helix</keyword>
<reference evidence="2" key="1">
    <citation type="submission" date="2021-04" db="EMBL/GenBank/DDBJ databases">
        <title>Isolation and polyphasic classification of algal microorganism.</title>
        <authorList>
            <person name="Wang S."/>
        </authorList>
    </citation>
    <scope>NUCLEOTIDE SEQUENCE</scope>
    <source>
        <strain evidence="2">720a</strain>
    </source>
</reference>
<keyword evidence="1" id="KW-0812">Transmembrane</keyword>
<dbReference type="GO" id="GO:0016020">
    <property type="term" value="C:membrane"/>
    <property type="evidence" value="ECO:0007669"/>
    <property type="project" value="InterPro"/>
</dbReference>
<organism evidence="2 3">
    <name type="scientific">Virgibacillus salarius</name>
    <dbReference type="NCBI Taxonomy" id="447199"/>
    <lineage>
        <taxon>Bacteria</taxon>
        <taxon>Bacillati</taxon>
        <taxon>Bacillota</taxon>
        <taxon>Bacilli</taxon>
        <taxon>Bacillales</taxon>
        <taxon>Bacillaceae</taxon>
        <taxon>Virgibacillus</taxon>
    </lineage>
</organism>
<dbReference type="AlphaFoldDB" id="A0A941DW78"/>